<dbReference type="Gene3D" id="1.25.10.10">
    <property type="entry name" value="Leucine-rich Repeat Variant"/>
    <property type="match status" value="1"/>
</dbReference>
<evidence type="ECO:0008006" key="3">
    <source>
        <dbReference type="Google" id="ProtNLM"/>
    </source>
</evidence>
<dbReference type="InterPro" id="IPR011989">
    <property type="entry name" value="ARM-like"/>
</dbReference>
<gene>
    <name evidence="1" type="ORF">Pla8534_19070</name>
</gene>
<evidence type="ECO:0000313" key="1">
    <source>
        <dbReference type="EMBL" id="QDU94121.1"/>
    </source>
</evidence>
<dbReference type="EMBL" id="CP036433">
    <property type="protein sequence ID" value="QDU94121.1"/>
    <property type="molecule type" value="Genomic_DNA"/>
</dbReference>
<protein>
    <recommendedName>
        <fullName evidence="3">HEAT repeat domain-containing protein</fullName>
    </recommendedName>
</protein>
<evidence type="ECO:0000313" key="2">
    <source>
        <dbReference type="Proteomes" id="UP000317648"/>
    </source>
</evidence>
<dbReference type="KEGG" id="lcre:Pla8534_19070"/>
<sequence length="358" mass="40874">MPLVIEAIEKYGRESAFSLLRDGEKLCQTDETLDWLFGELRNDFNFETIDDDNYCCAVALVISYADTDLLAKRWNELENLPAFPVELRGPVAERLEMGSWGVERGWEAMEALGRAMMKKGGFSQNDDRRADRIIECLAQYPDERGDFTMALLRREYPGKGNEVMDWLYQHIVRLAGEMRLKEAIPVLAQLLGGDDELASDEALMALCKIGGDEVVDAVTARWGNADDDLRFAIAEILEHIHTDRSVERCRQWLEIDEEFDVQIALGNALMSHFCLDAIESVRLLVNDEEEDMYPDQFDLRYRLIAVSTIMGVTFPEYDEWHDEAIASNWGRGDRQRSRLRDAFRMDPVAGDSGNGKPK</sequence>
<dbReference type="Proteomes" id="UP000317648">
    <property type="component" value="Chromosome"/>
</dbReference>
<proteinExistence type="predicted"/>
<organism evidence="1 2">
    <name type="scientific">Lignipirellula cremea</name>
    <dbReference type="NCBI Taxonomy" id="2528010"/>
    <lineage>
        <taxon>Bacteria</taxon>
        <taxon>Pseudomonadati</taxon>
        <taxon>Planctomycetota</taxon>
        <taxon>Planctomycetia</taxon>
        <taxon>Pirellulales</taxon>
        <taxon>Pirellulaceae</taxon>
        <taxon>Lignipirellula</taxon>
    </lineage>
</organism>
<name>A0A518DQK8_9BACT</name>
<dbReference type="AlphaFoldDB" id="A0A518DQK8"/>
<keyword evidence="2" id="KW-1185">Reference proteome</keyword>
<dbReference type="InterPro" id="IPR016024">
    <property type="entry name" value="ARM-type_fold"/>
</dbReference>
<dbReference type="SUPFAM" id="SSF48371">
    <property type="entry name" value="ARM repeat"/>
    <property type="match status" value="1"/>
</dbReference>
<dbReference type="Pfam" id="PF13646">
    <property type="entry name" value="HEAT_2"/>
    <property type="match status" value="1"/>
</dbReference>
<reference evidence="1 2" key="1">
    <citation type="submission" date="2019-02" db="EMBL/GenBank/DDBJ databases">
        <title>Deep-cultivation of Planctomycetes and their phenomic and genomic characterization uncovers novel biology.</title>
        <authorList>
            <person name="Wiegand S."/>
            <person name="Jogler M."/>
            <person name="Boedeker C."/>
            <person name="Pinto D."/>
            <person name="Vollmers J."/>
            <person name="Rivas-Marin E."/>
            <person name="Kohn T."/>
            <person name="Peeters S.H."/>
            <person name="Heuer A."/>
            <person name="Rast P."/>
            <person name="Oberbeckmann S."/>
            <person name="Bunk B."/>
            <person name="Jeske O."/>
            <person name="Meyerdierks A."/>
            <person name="Storesund J.E."/>
            <person name="Kallscheuer N."/>
            <person name="Luecker S."/>
            <person name="Lage O.M."/>
            <person name="Pohl T."/>
            <person name="Merkel B.J."/>
            <person name="Hornburger P."/>
            <person name="Mueller R.-W."/>
            <person name="Bruemmer F."/>
            <person name="Labrenz M."/>
            <person name="Spormann A.M."/>
            <person name="Op den Camp H."/>
            <person name="Overmann J."/>
            <person name="Amann R."/>
            <person name="Jetten M.S.M."/>
            <person name="Mascher T."/>
            <person name="Medema M.H."/>
            <person name="Devos D.P."/>
            <person name="Kaster A.-K."/>
            <person name="Ovreas L."/>
            <person name="Rohde M."/>
            <person name="Galperin M.Y."/>
            <person name="Jogler C."/>
        </authorList>
    </citation>
    <scope>NUCLEOTIDE SEQUENCE [LARGE SCALE GENOMIC DNA]</scope>
    <source>
        <strain evidence="1 2">Pla85_3_4</strain>
    </source>
</reference>
<accession>A0A518DQK8</accession>